<feature type="domain" description="Fervidolysin-like N-terminal prodomain" evidence="11">
    <location>
        <begin position="29"/>
        <end position="105"/>
    </location>
</feature>
<evidence type="ECO:0000256" key="6">
    <source>
        <dbReference type="ARBA" id="ARBA00022825"/>
    </source>
</evidence>
<evidence type="ECO:0000259" key="11">
    <source>
        <dbReference type="Pfam" id="PF22148"/>
    </source>
</evidence>
<dbReference type="PANTHER" id="PTHR43806:SF11">
    <property type="entry name" value="CEREVISIN-RELATED"/>
    <property type="match status" value="1"/>
</dbReference>
<evidence type="ECO:0000256" key="1">
    <source>
        <dbReference type="ARBA" id="ARBA00004613"/>
    </source>
</evidence>
<dbReference type="PROSITE" id="PS00137">
    <property type="entry name" value="SUBTILASE_HIS"/>
    <property type="match status" value="1"/>
</dbReference>
<keyword evidence="3" id="KW-0964">Secreted</keyword>
<dbReference type="PRINTS" id="PR00723">
    <property type="entry name" value="SUBTILISIN"/>
</dbReference>
<dbReference type="PANTHER" id="PTHR43806">
    <property type="entry name" value="PEPTIDASE S8"/>
    <property type="match status" value="1"/>
</dbReference>
<dbReference type="InterPro" id="IPR023827">
    <property type="entry name" value="Peptidase_S8_Asp-AS"/>
</dbReference>
<gene>
    <name evidence="12" type="ORF">J2Z79_000806</name>
</gene>
<evidence type="ECO:0000256" key="5">
    <source>
        <dbReference type="ARBA" id="ARBA00022801"/>
    </source>
</evidence>
<accession>A0ABS4JPG3</accession>
<reference evidence="12 13" key="1">
    <citation type="submission" date="2021-03" db="EMBL/GenBank/DDBJ databases">
        <title>Genomic Encyclopedia of Type Strains, Phase IV (KMG-IV): sequencing the most valuable type-strain genomes for metagenomic binning, comparative biology and taxonomic classification.</title>
        <authorList>
            <person name="Goeker M."/>
        </authorList>
    </citation>
    <scope>NUCLEOTIDE SEQUENCE [LARGE SCALE GENOMIC DNA]</scope>
    <source>
        <strain evidence="12 13">DSM 27138</strain>
    </source>
</reference>
<evidence type="ECO:0000256" key="4">
    <source>
        <dbReference type="ARBA" id="ARBA00022670"/>
    </source>
</evidence>
<keyword evidence="5 7" id="KW-0378">Hydrolase</keyword>
<evidence type="ECO:0000259" key="10">
    <source>
        <dbReference type="Pfam" id="PF00082"/>
    </source>
</evidence>
<evidence type="ECO:0000313" key="13">
    <source>
        <dbReference type="Proteomes" id="UP001519289"/>
    </source>
</evidence>
<dbReference type="RefSeq" id="WP_209465566.1">
    <property type="nucleotide sequence ID" value="NZ_JAGGLG010000004.1"/>
</dbReference>
<feature type="active site" description="Charge relay system" evidence="7">
    <location>
        <position position="150"/>
    </location>
</feature>
<evidence type="ECO:0000256" key="2">
    <source>
        <dbReference type="ARBA" id="ARBA00011073"/>
    </source>
</evidence>
<dbReference type="EMBL" id="JAGGLG010000004">
    <property type="protein sequence ID" value="MBP2017423.1"/>
    <property type="molecule type" value="Genomic_DNA"/>
</dbReference>
<dbReference type="InterPro" id="IPR054399">
    <property type="entry name" value="Fervidolysin-like_N_prodom"/>
</dbReference>
<dbReference type="InterPro" id="IPR050131">
    <property type="entry name" value="Peptidase_S8_subtilisin-like"/>
</dbReference>
<dbReference type="GO" id="GO:0016787">
    <property type="term" value="F:hydrolase activity"/>
    <property type="evidence" value="ECO:0007669"/>
    <property type="project" value="UniProtKB-KW"/>
</dbReference>
<dbReference type="InterPro" id="IPR015500">
    <property type="entry name" value="Peptidase_S8_subtilisin-rel"/>
</dbReference>
<evidence type="ECO:0000313" key="12">
    <source>
        <dbReference type="EMBL" id="MBP2017423.1"/>
    </source>
</evidence>
<dbReference type="PROSITE" id="PS51892">
    <property type="entry name" value="SUBTILASE"/>
    <property type="match status" value="1"/>
</dbReference>
<dbReference type="EC" id="3.4.21.66" evidence="12"/>
<protein>
    <submittedName>
        <fullName evidence="12">Thermitase</fullName>
        <ecNumber evidence="12">3.4.21.66</ecNumber>
    </submittedName>
</protein>
<feature type="active site" description="Charge relay system" evidence="7">
    <location>
        <position position="339"/>
    </location>
</feature>
<dbReference type="InterPro" id="IPR034084">
    <property type="entry name" value="Thermitase-like_dom"/>
</dbReference>
<feature type="domain" description="Peptidase S8/S53" evidence="10">
    <location>
        <begin position="142"/>
        <end position="355"/>
    </location>
</feature>
<comment type="similarity">
    <text evidence="2 7 8">Belongs to the peptidase S8 family.</text>
</comment>
<name>A0ABS4JPG3_9FIRM</name>
<dbReference type="InterPro" id="IPR000209">
    <property type="entry name" value="Peptidase_S8/S53_dom"/>
</dbReference>
<comment type="subcellular location">
    <subcellularLocation>
        <location evidence="1">Secreted</location>
    </subcellularLocation>
</comment>
<keyword evidence="6 7" id="KW-0720">Serine protease</keyword>
<proteinExistence type="inferred from homology"/>
<keyword evidence="13" id="KW-1185">Reference proteome</keyword>
<organism evidence="12 13">
    <name type="scientific">Symbiobacterium terraclitae</name>
    <dbReference type="NCBI Taxonomy" id="557451"/>
    <lineage>
        <taxon>Bacteria</taxon>
        <taxon>Bacillati</taxon>
        <taxon>Bacillota</taxon>
        <taxon>Clostridia</taxon>
        <taxon>Eubacteriales</taxon>
        <taxon>Symbiobacteriaceae</taxon>
        <taxon>Symbiobacterium</taxon>
    </lineage>
</organism>
<dbReference type="PROSITE" id="PS00136">
    <property type="entry name" value="SUBTILASE_ASP"/>
    <property type="match status" value="1"/>
</dbReference>
<feature type="chain" id="PRO_5046581798" evidence="9">
    <location>
        <begin position="23"/>
        <end position="392"/>
    </location>
</feature>
<dbReference type="PROSITE" id="PS00138">
    <property type="entry name" value="SUBTILASE_SER"/>
    <property type="match status" value="1"/>
</dbReference>
<evidence type="ECO:0000256" key="8">
    <source>
        <dbReference type="RuleBase" id="RU003355"/>
    </source>
</evidence>
<dbReference type="SUPFAM" id="SSF52743">
    <property type="entry name" value="Subtilisin-like"/>
    <property type="match status" value="1"/>
</dbReference>
<evidence type="ECO:0000256" key="9">
    <source>
        <dbReference type="SAM" id="SignalP"/>
    </source>
</evidence>
<evidence type="ECO:0000256" key="3">
    <source>
        <dbReference type="ARBA" id="ARBA00022525"/>
    </source>
</evidence>
<dbReference type="InterPro" id="IPR023828">
    <property type="entry name" value="Peptidase_S8_Ser-AS"/>
</dbReference>
<keyword evidence="9" id="KW-0732">Signal</keyword>
<comment type="caution">
    <text evidence="12">The sequence shown here is derived from an EMBL/GenBank/DDBJ whole genome shotgun (WGS) entry which is preliminary data.</text>
</comment>
<sequence length="392" mass="41270">MRRTALRLVAVCTLLFALSRMAPVSVADAKMSATPEAPHVPGTVLVKFRADATSVKQEEFLKAYGLEVAGKVYGDDVYILKTKEQKIAALAETLSKHPAVEYAEPDYIATIDWTPNDQYWSQQWGPQKVSAPQAWDVTRGSSSIMIAVVDTGVDLDHPDLRNKVRTDIDYDFVNNDSTAQDDNGHGTHVAGIAAASTNNTTGVAGMCPNCSILPVKVLNAAGSGSYSAIASGIRYAADKGAKVINLSLGGSAGSSTLESAVNYANSKGSLLICAAGNSNTSAPSYPAYYSPCVAVAATDQSDRKASFSNYGSWVDTSAPGVSIYATYYNDRYASLSGTSMAAPHAAGLAGLLFSQGRSQSAVRTRLTSSSYTDPVGSSNIPRRINAYKAVSN</sequence>
<dbReference type="InterPro" id="IPR036852">
    <property type="entry name" value="Peptidase_S8/S53_dom_sf"/>
</dbReference>
<dbReference type="Pfam" id="PF22148">
    <property type="entry name" value="Fervidolysin_NPro-like"/>
    <property type="match status" value="1"/>
</dbReference>
<dbReference type="InterPro" id="IPR022398">
    <property type="entry name" value="Peptidase_S8_His-AS"/>
</dbReference>
<dbReference type="CDD" id="cd07484">
    <property type="entry name" value="Peptidases_S8_Thermitase_like"/>
    <property type="match status" value="1"/>
</dbReference>
<dbReference type="Gene3D" id="3.40.50.200">
    <property type="entry name" value="Peptidase S8/S53 domain"/>
    <property type="match status" value="1"/>
</dbReference>
<dbReference type="Pfam" id="PF00082">
    <property type="entry name" value="Peptidase_S8"/>
    <property type="match status" value="1"/>
</dbReference>
<dbReference type="Proteomes" id="UP001519289">
    <property type="component" value="Unassembled WGS sequence"/>
</dbReference>
<evidence type="ECO:0000256" key="7">
    <source>
        <dbReference type="PROSITE-ProRule" id="PRU01240"/>
    </source>
</evidence>
<feature type="signal peptide" evidence="9">
    <location>
        <begin position="1"/>
        <end position="22"/>
    </location>
</feature>
<feature type="active site" description="Charge relay system" evidence="7">
    <location>
        <position position="185"/>
    </location>
</feature>
<keyword evidence="4 7" id="KW-0645">Protease</keyword>